<dbReference type="RefSeq" id="WP_307320330.1">
    <property type="nucleotide sequence ID" value="NZ_JAUSUG010000001.1"/>
</dbReference>
<protein>
    <submittedName>
        <fullName evidence="2">Lysylphosphatidylglycerol synthetase-like protein (DUF2156 family)</fullName>
    </submittedName>
</protein>
<dbReference type="EMBL" id="JAUSUG010000001">
    <property type="protein sequence ID" value="MDQ0252669.1"/>
    <property type="molecule type" value="Genomic_DNA"/>
</dbReference>
<evidence type="ECO:0000313" key="2">
    <source>
        <dbReference type="EMBL" id="MDQ0252669.1"/>
    </source>
</evidence>
<feature type="transmembrane region" description="Helical" evidence="1">
    <location>
        <begin position="247"/>
        <end position="264"/>
    </location>
</feature>
<evidence type="ECO:0000313" key="3">
    <source>
        <dbReference type="Proteomes" id="UP001230005"/>
    </source>
</evidence>
<evidence type="ECO:0000256" key="1">
    <source>
        <dbReference type="SAM" id="Phobius"/>
    </source>
</evidence>
<reference evidence="2 3" key="1">
    <citation type="submission" date="2023-07" db="EMBL/GenBank/DDBJ databases">
        <title>Genomic Encyclopedia of Type Strains, Phase IV (KMG-IV): sequencing the most valuable type-strain genomes for metagenomic binning, comparative biology and taxonomic classification.</title>
        <authorList>
            <person name="Goeker M."/>
        </authorList>
    </citation>
    <scope>NUCLEOTIDE SEQUENCE [LARGE SCALE GENOMIC DNA]</scope>
    <source>
        <strain evidence="2 3">DSM 9768</strain>
    </source>
</reference>
<comment type="caution">
    <text evidence="2">The sequence shown here is derived from an EMBL/GenBank/DDBJ whole genome shotgun (WGS) entry which is preliminary data.</text>
</comment>
<feature type="transmembrane region" description="Helical" evidence="1">
    <location>
        <begin position="12"/>
        <end position="28"/>
    </location>
</feature>
<keyword evidence="1" id="KW-1133">Transmembrane helix</keyword>
<name>A0ABT9ZP91_9BACI</name>
<proteinExistence type="predicted"/>
<keyword evidence="1" id="KW-0472">Membrane</keyword>
<organism evidence="2 3">
    <name type="scientific">Evansella vedderi</name>
    <dbReference type="NCBI Taxonomy" id="38282"/>
    <lineage>
        <taxon>Bacteria</taxon>
        <taxon>Bacillati</taxon>
        <taxon>Bacillota</taxon>
        <taxon>Bacilli</taxon>
        <taxon>Bacillales</taxon>
        <taxon>Bacillaceae</taxon>
        <taxon>Evansella</taxon>
    </lineage>
</organism>
<feature type="transmembrane region" description="Helical" evidence="1">
    <location>
        <begin position="75"/>
        <end position="99"/>
    </location>
</feature>
<sequence>MRQCRNANKYPYIILGILHLVMLIYAFYKSKDRKKHFILLSTYAGFAYIFEYIVVVLLDAYVYKPTFFKHRVLDNLFGAILSQLFYVPVTALFLTVFQLNWKVKLLFSLLYSLIEKLFVTLRIFNHRWWKTKFTFVLIWVSFLANNQWYRKIKQGNGTILFFSLYNMILVTWMNMIALMTFLKQVKYGSGTWKEHIKIPPLFILPGSLLLAKWAKEGSFLSKLKSLLFMMSIDLFSLKKRIVNVKSLYVLPIIYLTTILTASFYKKLIYDDKLCDGMPKGGWTGGNSS</sequence>
<accession>A0ABT9ZP91</accession>
<feature type="transmembrane region" description="Helical" evidence="1">
    <location>
        <begin position="105"/>
        <end position="124"/>
    </location>
</feature>
<keyword evidence="3" id="KW-1185">Reference proteome</keyword>
<feature type="transmembrane region" description="Helical" evidence="1">
    <location>
        <begin position="40"/>
        <end position="63"/>
    </location>
</feature>
<gene>
    <name evidence="2" type="ORF">J2S74_000041</name>
</gene>
<feature type="transmembrane region" description="Helical" evidence="1">
    <location>
        <begin position="161"/>
        <end position="182"/>
    </location>
</feature>
<dbReference type="Proteomes" id="UP001230005">
    <property type="component" value="Unassembled WGS sequence"/>
</dbReference>
<keyword evidence="1" id="KW-0812">Transmembrane</keyword>